<keyword evidence="7" id="KW-1185">Reference proteome</keyword>
<dbReference type="SUPFAM" id="SSF50978">
    <property type="entry name" value="WD40 repeat-like"/>
    <property type="match status" value="2"/>
</dbReference>
<dbReference type="AlphaFoldDB" id="A0A812Y6K7"/>
<dbReference type="PANTHER" id="PTHR14920">
    <property type="entry name" value="OSMOTIC AVOIDANCE ABNORMAL PROTEIN 1/WD REPEAT MEMBRANE PROTEIN"/>
    <property type="match status" value="1"/>
</dbReference>
<dbReference type="Pfam" id="PF15911">
    <property type="entry name" value="Beta-prop_WDR19_2nd"/>
    <property type="match status" value="1"/>
</dbReference>
<dbReference type="InterPro" id="IPR036322">
    <property type="entry name" value="WD40_repeat_dom_sf"/>
</dbReference>
<dbReference type="PROSITE" id="PS51375">
    <property type="entry name" value="PPR"/>
    <property type="match status" value="1"/>
</dbReference>
<proteinExistence type="predicted"/>
<protein>
    <submittedName>
        <fullName evidence="6">WDR19 protein</fullName>
    </submittedName>
</protein>
<name>A0A812Y6K7_SYMPI</name>
<keyword evidence="2" id="KW-0677">Repeat</keyword>
<dbReference type="PANTHER" id="PTHR14920:SF0">
    <property type="entry name" value="WD REPEAT DOMAIN 19"/>
    <property type="match status" value="1"/>
</dbReference>
<sequence length="1133" mass="124634">MVESVVHVAPCSPAEYTKAISKQGRRSWQEAFKLLSQLQCISLQANIITYTAVLGACTHAAKWQHAVGVFAAAQAQCLQPNLVTINSGISVCDRAVRWKPAMTFLAAAQSNCQADVITYSSAVSSLQRCQIWRASSVLLREALSKFVADVVLCGSTMIEKQWSCALAILRDRWFEWEIPVQSVPLGLEQLNKWEGLDELPTSGLRADPISCNAFLAACADCSEWTDVISQNCIINACDAEQWPLAVGLLAKLPPGVADALTYSFTIHACQSSSRWRSTLLILDMEKAQRSPGLMTYNSFLACCSDAARWQAANSFLMHLPSARLRADVISYNSTISTFERALEWRCSLQLLSEMFLKRLQPTVISYNSSVSACEGLGAWMQAVQLLVSAIDMRVRLDVITYSAAMSACATGKKWQEAVRLFSLCGVHMQPDTIAYNACLSACEKAGQWLPALGLLDDLRSGRAQSSNSATSDIVSYNSTISACSQASEWEQALFLLSDLDAQTLQPNLITYNSVFAALAAAATVSGLHAAQESSKALWQQITQLLLQIHSRRIDANVLTCSSALTDGEILAILQQKEETVLLWRHAENKLDMVEMNSKDPSWLSWSKTGPQLVIGTARGNLIIYNKRTMKKQTIMGKHSKRISCGGWHSDNVFATGSEDKTVCLSNEEGDALESGGDSEPLRLKNDPSMLQIADVKSEDPKDTERERVVSIVLGEVTLLLCNLKEPQKPTELAFQPKYGTIKAYSWIGDGYLVVGFSQGYIAWCPDLTGGCYQLEASGNLRGLVTGEARALLGEISPEHSRLPLLQQGWLVIFCGRSTVLPLDAAPINRLLKAAGKIASAGDDGIKLISMKDWTEIRGEKIQIRPEAKVTQMHWSEDGELLSFCTETGWVYCFLAKLTALSATCNTRLAYLTSLREMTIIEGTVDADNKVVLQTDVEPAFVALGPSHLATGMNNRIWFYSCTDQASVEKVNEQEYIGSVESVSLNATHACVLIDGRVYLHQIEPRSGDGKTTIFPRKEDDRSITCASIVGNFLIYAHSNGRLQYYSLVDGQEVNEYKHSNGIRKCYPNHEGTRVALIDNSGNAWLYNPVNDDCIPIADFPNTADRILWDSSDSTVFVACDQLNLYTFVYSQVE</sequence>
<evidence type="ECO:0000259" key="5">
    <source>
        <dbReference type="Pfam" id="PF23389"/>
    </source>
</evidence>
<feature type="domain" description="WDR19 first beta-propeller" evidence="5">
    <location>
        <begin position="565"/>
        <end position="762"/>
    </location>
</feature>
<dbReference type="InterPro" id="IPR015943">
    <property type="entry name" value="WD40/YVTN_repeat-like_dom_sf"/>
</dbReference>
<reference evidence="6" key="1">
    <citation type="submission" date="2021-02" db="EMBL/GenBank/DDBJ databases">
        <authorList>
            <person name="Dougan E. K."/>
            <person name="Rhodes N."/>
            <person name="Thang M."/>
            <person name="Chan C."/>
        </authorList>
    </citation>
    <scope>NUCLEOTIDE SEQUENCE</scope>
</reference>
<feature type="non-terminal residue" evidence="6">
    <location>
        <position position="1"/>
    </location>
</feature>
<keyword evidence="1" id="KW-0853">WD repeat</keyword>
<dbReference type="GO" id="GO:0030991">
    <property type="term" value="C:intraciliary transport particle A"/>
    <property type="evidence" value="ECO:0007669"/>
    <property type="project" value="TreeGrafter"/>
</dbReference>
<accession>A0A812Y6K7</accession>
<dbReference type="InterPro" id="IPR040379">
    <property type="entry name" value="WDR19/dyf-2"/>
</dbReference>
<dbReference type="Gene3D" id="1.25.40.10">
    <property type="entry name" value="Tetratricopeptide repeat domain"/>
    <property type="match status" value="4"/>
</dbReference>
<dbReference type="Proteomes" id="UP000649617">
    <property type="component" value="Unassembled WGS sequence"/>
</dbReference>
<dbReference type="Pfam" id="PF23389">
    <property type="entry name" value="Beta-prop_WDR19_1st"/>
    <property type="match status" value="1"/>
</dbReference>
<evidence type="ECO:0000259" key="4">
    <source>
        <dbReference type="Pfam" id="PF15911"/>
    </source>
</evidence>
<feature type="repeat" description="PPR" evidence="3">
    <location>
        <begin position="472"/>
        <end position="506"/>
    </location>
</feature>
<dbReference type="InterPro" id="IPR057855">
    <property type="entry name" value="Beta-prop_WDR19_1st"/>
</dbReference>
<dbReference type="GO" id="GO:0035721">
    <property type="term" value="P:intraciliary retrograde transport"/>
    <property type="evidence" value="ECO:0007669"/>
    <property type="project" value="InterPro"/>
</dbReference>
<dbReference type="GO" id="GO:0060271">
    <property type="term" value="P:cilium assembly"/>
    <property type="evidence" value="ECO:0007669"/>
    <property type="project" value="TreeGrafter"/>
</dbReference>
<dbReference type="Pfam" id="PF13812">
    <property type="entry name" value="PPR_3"/>
    <property type="match status" value="4"/>
</dbReference>
<gene>
    <name evidence="6" type="primary">WDR19</name>
    <name evidence="6" type="ORF">SPIL2461_LOCUS22517</name>
</gene>
<dbReference type="GO" id="GO:0005929">
    <property type="term" value="C:cilium"/>
    <property type="evidence" value="ECO:0007669"/>
    <property type="project" value="TreeGrafter"/>
</dbReference>
<dbReference type="InterPro" id="IPR011990">
    <property type="entry name" value="TPR-like_helical_dom_sf"/>
</dbReference>
<evidence type="ECO:0000256" key="2">
    <source>
        <dbReference type="ARBA" id="ARBA00022737"/>
    </source>
</evidence>
<dbReference type="Gene3D" id="2.130.10.10">
    <property type="entry name" value="YVTN repeat-like/Quinoprotein amine dehydrogenase"/>
    <property type="match status" value="2"/>
</dbReference>
<dbReference type="InterPro" id="IPR039468">
    <property type="entry name" value="WDR19_WD40_rpt"/>
</dbReference>
<comment type="caution">
    <text evidence="6">The sequence shown here is derived from an EMBL/GenBank/DDBJ whole genome shotgun (WGS) entry which is preliminary data.</text>
</comment>
<evidence type="ECO:0000256" key="1">
    <source>
        <dbReference type="ARBA" id="ARBA00022574"/>
    </source>
</evidence>
<dbReference type="InterPro" id="IPR002885">
    <property type="entry name" value="PPR_rpt"/>
</dbReference>
<dbReference type="InterPro" id="IPR001680">
    <property type="entry name" value="WD40_rpt"/>
</dbReference>
<organism evidence="6 7">
    <name type="scientific">Symbiodinium pilosum</name>
    <name type="common">Dinoflagellate</name>
    <dbReference type="NCBI Taxonomy" id="2952"/>
    <lineage>
        <taxon>Eukaryota</taxon>
        <taxon>Sar</taxon>
        <taxon>Alveolata</taxon>
        <taxon>Dinophyceae</taxon>
        <taxon>Suessiales</taxon>
        <taxon>Symbiodiniaceae</taxon>
        <taxon>Symbiodinium</taxon>
    </lineage>
</organism>
<dbReference type="OrthoDB" id="442572at2759"/>
<dbReference type="SMART" id="SM00320">
    <property type="entry name" value="WD40"/>
    <property type="match status" value="4"/>
</dbReference>
<evidence type="ECO:0000313" key="7">
    <source>
        <dbReference type="Proteomes" id="UP000649617"/>
    </source>
</evidence>
<evidence type="ECO:0000256" key="3">
    <source>
        <dbReference type="PROSITE-ProRule" id="PRU00708"/>
    </source>
</evidence>
<evidence type="ECO:0000313" key="6">
    <source>
        <dbReference type="EMBL" id="CAE7767047.1"/>
    </source>
</evidence>
<dbReference type="EMBL" id="CAJNIZ010047385">
    <property type="protein sequence ID" value="CAE7767047.1"/>
    <property type="molecule type" value="Genomic_DNA"/>
</dbReference>
<feature type="domain" description="WDR19 WD40 repeat" evidence="4">
    <location>
        <begin position="908"/>
        <end position="1131"/>
    </location>
</feature>